<dbReference type="CDD" id="cd11541">
    <property type="entry name" value="NTP-PPase_u4"/>
    <property type="match status" value="1"/>
</dbReference>
<feature type="domain" description="NTP pyrophosphohydrolase MazG-like" evidence="1">
    <location>
        <begin position="48"/>
        <end position="116"/>
    </location>
</feature>
<proteinExistence type="predicted"/>
<dbReference type="Pfam" id="PF03819">
    <property type="entry name" value="MazG"/>
    <property type="match status" value="1"/>
</dbReference>
<dbReference type="PIRSF" id="PIRSF006639">
    <property type="entry name" value="UCP006639_pph"/>
    <property type="match status" value="1"/>
</dbReference>
<dbReference type="InterPro" id="IPR004518">
    <property type="entry name" value="MazG-like_dom"/>
</dbReference>
<organism evidence="2 3">
    <name type="scientific">Cyanophage S-RIM12 isolate RW_01_0310</name>
    <dbReference type="NCBI Taxonomy" id="2790347"/>
    <lineage>
        <taxon>Viruses</taxon>
        <taxon>Duplodnaviria</taxon>
        <taxon>Heunggongvirae</taxon>
        <taxon>Uroviricota</taxon>
        <taxon>Caudoviricetes</taxon>
        <taxon>Pantevenvirales</taxon>
        <taxon>Kyanoviridae</taxon>
        <taxon>Brizovirus</taxon>
        <taxon>Brizovirus rhodeisland01</taxon>
    </lineage>
</organism>
<evidence type="ECO:0000259" key="1">
    <source>
        <dbReference type="Pfam" id="PF03819"/>
    </source>
</evidence>
<keyword evidence="3" id="KW-1185">Reference proteome</keyword>
<dbReference type="SUPFAM" id="SSF101386">
    <property type="entry name" value="all-alpha NTP pyrophosphatases"/>
    <property type="match status" value="1"/>
</dbReference>
<protein>
    <submittedName>
        <fullName evidence="2">Pyrophosphatase</fullName>
    </submittedName>
</protein>
<sequence length="133" mass="15233">MIDFIKYAQFVSAVTSQESKDYTSFANRVYELAEDGVPTERLLTASVGLCAESGEFTEIVKKMVFQGKPASEENFYHMKRELGDIMWYFMQACLALDVSPEEIVEMNVEKLKARYPGGEFDVRYSENRKQGDL</sequence>
<evidence type="ECO:0000313" key="2">
    <source>
        <dbReference type="EMBL" id="AOO15865.1"/>
    </source>
</evidence>
<dbReference type="InterPro" id="IPR011379">
    <property type="entry name" value="MazG-related_GP37"/>
</dbReference>
<accession>A0A1D7SQA8</accession>
<name>A0A1D7SQA8_9CAUD</name>
<gene>
    <name evidence="2" type="ORF">RW010310_164</name>
</gene>
<dbReference type="Proteomes" id="UP000226226">
    <property type="component" value="Segment"/>
</dbReference>
<dbReference type="EMBL" id="KX349310">
    <property type="protein sequence ID" value="AOO15865.1"/>
    <property type="molecule type" value="Genomic_DNA"/>
</dbReference>
<evidence type="ECO:0000313" key="3">
    <source>
        <dbReference type="Proteomes" id="UP000226226"/>
    </source>
</evidence>
<dbReference type="Gene3D" id="1.10.287.1080">
    <property type="entry name" value="MazG-like"/>
    <property type="match status" value="1"/>
</dbReference>
<reference evidence="2 3" key="1">
    <citation type="journal article" date="2016" name="Environ. Microbiol.">
        <title>Genomic diversification of marine cyanophages into stable ecotypes.</title>
        <authorList>
            <person name="Marston M.F."/>
            <person name="Martiny J.B."/>
        </authorList>
    </citation>
    <scope>NUCLEOTIDE SEQUENCE [LARGE SCALE GENOMIC DNA]</scope>
    <source>
        <strain evidence="2">RW_01_0310</strain>
    </source>
</reference>